<dbReference type="PANTHER" id="PTHR45620:SF22">
    <property type="entry name" value="VASOACTIVE INTESTINAL POLYPEPTIDE RECEPTOR 2"/>
    <property type="match status" value="1"/>
</dbReference>
<feature type="transmembrane region" description="Helical" evidence="11">
    <location>
        <begin position="250"/>
        <end position="269"/>
    </location>
</feature>
<dbReference type="PRINTS" id="PR01155">
    <property type="entry name" value="VIP2RECEPTOR"/>
</dbReference>
<evidence type="ECO:0000259" key="13">
    <source>
        <dbReference type="PROSITE" id="PS50261"/>
    </source>
</evidence>
<evidence type="ECO:0000256" key="3">
    <source>
        <dbReference type="ARBA" id="ARBA00022475"/>
    </source>
</evidence>
<dbReference type="GO" id="GO:0017046">
    <property type="term" value="F:peptide hormone binding"/>
    <property type="evidence" value="ECO:0007669"/>
    <property type="project" value="TreeGrafter"/>
</dbReference>
<protein>
    <recommendedName>
        <fullName evidence="16">Vasoactive intestinal peptide receptor 2</fullName>
    </recommendedName>
</protein>
<comment type="subcellular location">
    <subcellularLocation>
        <location evidence="1">Cell membrane</location>
        <topology evidence="1">Multi-pass membrane protein</topology>
    </subcellularLocation>
</comment>
<dbReference type="InterPro" id="IPR002284">
    <property type="entry name" value="GPCR_2_VIP_rcpt_2"/>
</dbReference>
<keyword evidence="7 11" id="KW-0472">Membrane</keyword>
<dbReference type="Gene3D" id="1.20.1070.10">
    <property type="entry name" value="Rhodopsin 7-helix transmembrane proteins"/>
    <property type="match status" value="2"/>
</dbReference>
<dbReference type="GO" id="GO:0005886">
    <property type="term" value="C:plasma membrane"/>
    <property type="evidence" value="ECO:0007669"/>
    <property type="project" value="UniProtKB-SubCell"/>
</dbReference>
<accession>A0A3B4AX02</accession>
<feature type="transmembrane region" description="Helical" evidence="11">
    <location>
        <begin position="281"/>
        <end position="302"/>
    </location>
</feature>
<keyword evidence="8" id="KW-0675">Receptor</keyword>
<evidence type="ECO:0000256" key="2">
    <source>
        <dbReference type="ARBA" id="ARBA00005314"/>
    </source>
</evidence>
<dbReference type="InterPro" id="IPR050332">
    <property type="entry name" value="GPCR_2"/>
</dbReference>
<dbReference type="GO" id="GO:0004999">
    <property type="term" value="F:vasoactive intestinal polypeptide receptor activity"/>
    <property type="evidence" value="ECO:0007669"/>
    <property type="project" value="InterPro"/>
</dbReference>
<keyword evidence="3" id="KW-1003">Cell membrane</keyword>
<keyword evidence="10" id="KW-0807">Transducer</keyword>
<sequence length="359" mass="40308">LLELDFCVCVCALGAICRGVWDSVACWDRAEVGQTVVIPCPRALRTFFSRNGNISRRCTSEGWSEVFPNISAVCGVDTSQDQLLFYVLVQALYTVGHSLSLLALTTGSAILCLCRRLHCTRNSIHLNLFLSFIFRAVAVLLKDQVLFSRDVQCSPHGSLVGCRASLVILQYFVMANFSWLLVEGLYLHTLLLVIFSDNRHLRAYLFIGWGAPCVLVCVNFFLFIRIVRVLMQKLRGADIGGHDQSQYRRLAKSTLLLIPLFGVHYIVFVSLSESVAERSKIFFDLALGSFQGLVVAILYCFLNSEVSPDKLVDSIFTLFFSIFICTVSHLLSRAEVRTLLFSPQQIRKPENCKLGLRNI</sequence>
<evidence type="ECO:0000256" key="5">
    <source>
        <dbReference type="ARBA" id="ARBA00022989"/>
    </source>
</evidence>
<dbReference type="SUPFAM" id="SSF111418">
    <property type="entry name" value="Hormone receptor domain"/>
    <property type="match status" value="1"/>
</dbReference>
<keyword evidence="5 11" id="KW-1133">Transmembrane helix</keyword>
<feature type="transmembrane region" description="Helical" evidence="11">
    <location>
        <begin position="91"/>
        <end position="114"/>
    </location>
</feature>
<feature type="domain" description="G-protein coupled receptors family 2 profile 1" evidence="12">
    <location>
        <begin position="17"/>
        <end position="78"/>
    </location>
</feature>
<reference evidence="14" key="1">
    <citation type="submission" date="2025-08" db="UniProtKB">
        <authorList>
            <consortium name="Ensembl"/>
        </authorList>
    </citation>
    <scope>IDENTIFICATION</scope>
</reference>
<dbReference type="Gene3D" id="4.10.1240.10">
    <property type="entry name" value="GPCR, family 2, extracellular hormone receptor domain"/>
    <property type="match status" value="1"/>
</dbReference>
<organism evidence="14 15">
    <name type="scientific">Periophthalmus magnuspinnatus</name>
    <dbReference type="NCBI Taxonomy" id="409849"/>
    <lineage>
        <taxon>Eukaryota</taxon>
        <taxon>Metazoa</taxon>
        <taxon>Chordata</taxon>
        <taxon>Craniata</taxon>
        <taxon>Vertebrata</taxon>
        <taxon>Euteleostomi</taxon>
        <taxon>Actinopterygii</taxon>
        <taxon>Neopterygii</taxon>
        <taxon>Teleostei</taxon>
        <taxon>Neoteleostei</taxon>
        <taxon>Acanthomorphata</taxon>
        <taxon>Gobiaria</taxon>
        <taxon>Gobiiformes</taxon>
        <taxon>Gobioidei</taxon>
        <taxon>Gobiidae</taxon>
        <taxon>Oxudercinae</taxon>
        <taxon>Periophthalmus</taxon>
    </lineage>
</organism>
<dbReference type="GO" id="GO:0007188">
    <property type="term" value="P:adenylate cyclase-modulating G protein-coupled receptor signaling pathway"/>
    <property type="evidence" value="ECO:0007669"/>
    <property type="project" value="TreeGrafter"/>
</dbReference>
<evidence type="ECO:0000256" key="8">
    <source>
        <dbReference type="ARBA" id="ARBA00023170"/>
    </source>
</evidence>
<reference evidence="14" key="2">
    <citation type="submission" date="2025-09" db="UniProtKB">
        <authorList>
            <consortium name="Ensembl"/>
        </authorList>
    </citation>
    <scope>IDENTIFICATION</scope>
</reference>
<evidence type="ECO:0000259" key="12">
    <source>
        <dbReference type="PROSITE" id="PS50227"/>
    </source>
</evidence>
<dbReference type="Pfam" id="PF02793">
    <property type="entry name" value="HRM"/>
    <property type="match status" value="1"/>
</dbReference>
<evidence type="ECO:0000256" key="6">
    <source>
        <dbReference type="ARBA" id="ARBA00023040"/>
    </source>
</evidence>
<keyword evidence="9" id="KW-0325">Glycoprotein</keyword>
<evidence type="ECO:0000256" key="9">
    <source>
        <dbReference type="ARBA" id="ARBA00023180"/>
    </source>
</evidence>
<evidence type="ECO:0000256" key="11">
    <source>
        <dbReference type="SAM" id="Phobius"/>
    </source>
</evidence>
<dbReference type="PRINTS" id="PR00249">
    <property type="entry name" value="GPCRSECRETIN"/>
</dbReference>
<dbReference type="GO" id="GO:0008528">
    <property type="term" value="F:G protein-coupled peptide receptor activity"/>
    <property type="evidence" value="ECO:0007669"/>
    <property type="project" value="TreeGrafter"/>
</dbReference>
<dbReference type="InterPro" id="IPR000832">
    <property type="entry name" value="GPCR_2_secretin-like"/>
</dbReference>
<evidence type="ECO:0000256" key="1">
    <source>
        <dbReference type="ARBA" id="ARBA00004651"/>
    </source>
</evidence>
<keyword evidence="6" id="KW-0297">G-protein coupled receptor</keyword>
<dbReference type="GO" id="GO:0007166">
    <property type="term" value="P:cell surface receptor signaling pathway"/>
    <property type="evidence" value="ECO:0007669"/>
    <property type="project" value="InterPro"/>
</dbReference>
<dbReference type="AlphaFoldDB" id="A0A3B4AX02"/>
<proteinExistence type="inferred from homology"/>
<dbReference type="InterPro" id="IPR017981">
    <property type="entry name" value="GPCR_2-like_7TM"/>
</dbReference>
<keyword evidence="4 11" id="KW-0812">Transmembrane</keyword>
<keyword evidence="15" id="KW-1185">Reference proteome</keyword>
<dbReference type="SMART" id="SM00008">
    <property type="entry name" value="HormR"/>
    <property type="match status" value="1"/>
</dbReference>
<evidence type="ECO:0000256" key="4">
    <source>
        <dbReference type="ARBA" id="ARBA00022692"/>
    </source>
</evidence>
<dbReference type="Pfam" id="PF00002">
    <property type="entry name" value="7tm_2"/>
    <property type="match status" value="1"/>
</dbReference>
<dbReference type="Ensembl" id="ENSPMGT00000022221.1">
    <property type="protein sequence ID" value="ENSPMGP00000020841.1"/>
    <property type="gene ID" value="ENSPMGG00000016896.1"/>
</dbReference>
<feature type="transmembrane region" description="Helical" evidence="11">
    <location>
        <begin position="206"/>
        <end position="230"/>
    </location>
</feature>
<dbReference type="PROSITE" id="PS00649">
    <property type="entry name" value="G_PROTEIN_RECEP_F2_1"/>
    <property type="match status" value="1"/>
</dbReference>
<comment type="similarity">
    <text evidence="2">Belongs to the G-protein coupled receptor 2 family.</text>
</comment>
<dbReference type="InterPro" id="IPR001879">
    <property type="entry name" value="GPCR_2_extracellular_dom"/>
</dbReference>
<dbReference type="PANTHER" id="PTHR45620">
    <property type="entry name" value="PDF RECEPTOR-LIKE PROTEIN-RELATED"/>
    <property type="match status" value="1"/>
</dbReference>
<evidence type="ECO:0000313" key="15">
    <source>
        <dbReference type="Proteomes" id="UP000261520"/>
    </source>
</evidence>
<feature type="transmembrane region" description="Helical" evidence="11">
    <location>
        <begin position="314"/>
        <end position="332"/>
    </location>
</feature>
<dbReference type="PROSITE" id="PS50227">
    <property type="entry name" value="G_PROTEIN_RECEP_F2_3"/>
    <property type="match status" value="1"/>
</dbReference>
<dbReference type="PROSITE" id="PS50261">
    <property type="entry name" value="G_PROTEIN_RECEP_F2_4"/>
    <property type="match status" value="1"/>
</dbReference>
<evidence type="ECO:0000256" key="7">
    <source>
        <dbReference type="ARBA" id="ARBA00023136"/>
    </source>
</evidence>
<evidence type="ECO:0000256" key="10">
    <source>
        <dbReference type="ARBA" id="ARBA00023224"/>
    </source>
</evidence>
<dbReference type="InterPro" id="IPR017983">
    <property type="entry name" value="GPCR_2_secretin-like_CS"/>
</dbReference>
<dbReference type="STRING" id="409849.ENSPMGP00000020841"/>
<dbReference type="PROSITE" id="PS00650">
    <property type="entry name" value="G_PROTEIN_RECEP_F2_2"/>
    <property type="match status" value="1"/>
</dbReference>
<feature type="domain" description="G-protein coupled receptors family 2 profile 2" evidence="13">
    <location>
        <begin position="89"/>
        <end position="303"/>
    </location>
</feature>
<evidence type="ECO:0008006" key="16">
    <source>
        <dbReference type="Google" id="ProtNLM"/>
    </source>
</evidence>
<dbReference type="Proteomes" id="UP000261520">
    <property type="component" value="Unplaced"/>
</dbReference>
<dbReference type="InterPro" id="IPR036445">
    <property type="entry name" value="GPCR_2_extracell_dom_sf"/>
</dbReference>
<evidence type="ECO:0000313" key="14">
    <source>
        <dbReference type="Ensembl" id="ENSPMGP00000020841.1"/>
    </source>
</evidence>
<name>A0A3B4AX02_9GOBI</name>
<feature type="transmembrane region" description="Helical" evidence="11">
    <location>
        <begin position="167"/>
        <end position="194"/>
    </location>
</feature>